<dbReference type="Gramene" id="TVU09487">
    <property type="protein sequence ID" value="TVU09487"/>
    <property type="gene ID" value="EJB05_42963"/>
</dbReference>
<dbReference type="GO" id="GO:0006355">
    <property type="term" value="P:regulation of DNA-templated transcription"/>
    <property type="evidence" value="ECO:0007669"/>
    <property type="project" value="InterPro"/>
</dbReference>
<dbReference type="Pfam" id="PF00538">
    <property type="entry name" value="Linker_histone"/>
    <property type="match status" value="1"/>
</dbReference>
<protein>
    <recommendedName>
        <fullName evidence="6">H15 domain-containing protein</fullName>
    </recommendedName>
</protein>
<dbReference type="GO" id="GO:0030261">
    <property type="term" value="P:chromosome condensation"/>
    <property type="evidence" value="ECO:0007669"/>
    <property type="project" value="TreeGrafter"/>
</dbReference>
<sequence length="432" mass="44653">MSVGCDKQTFVCELWPPRPIPLLHQPQNPNSPLPPRVPIRTVSRRRTSGAQRRRQVESMEADGGQAPNPAPPAPPVQLPSYPEMILEAIDALDNENGSNKTAISGYLKRKYGSSLPTKEHASFLTAHLARMKTTGELAFSRNNYFRPDDDEEEEEEEPSEAAPADPSSTRGQDPEPDDTVSDSVDPDDFLAPDPVLTADVDDVPAPAQAVADVVTAPAHAVADPVPAPAPVVAAADGAVPVKRGRGRPPKPKTPVVVEPDVAAIAVPVVADDADGVPAAAPAVVVAADADAVPEHAVEEPDAAADADGVPAPATLVAADAVAEPAKRGRGRPPKPKDPVAEATVIADDANAVPVKRGRGRPPKPKDPVAEAVAVATSGMPRARGRPPKKAKVALEAPVGSSAPATIGAADADAVPVKRGRGRPPKVKPPVDG</sequence>
<reference evidence="7 8" key="1">
    <citation type="journal article" date="2019" name="Sci. Rep.">
        <title>A high-quality genome of Eragrostis curvula grass provides insights into Poaceae evolution and supports new strategies to enhance forage quality.</title>
        <authorList>
            <person name="Carballo J."/>
            <person name="Santos B.A.C.M."/>
            <person name="Zappacosta D."/>
            <person name="Garbus I."/>
            <person name="Selva J.P."/>
            <person name="Gallo C.A."/>
            <person name="Diaz A."/>
            <person name="Albertini E."/>
            <person name="Caccamo M."/>
            <person name="Echenique V."/>
        </authorList>
    </citation>
    <scope>NUCLEOTIDE SEQUENCE [LARGE SCALE GENOMIC DNA]</scope>
    <source>
        <strain evidence="8">cv. Victoria</strain>
        <tissue evidence="7">Leaf</tissue>
    </source>
</reference>
<evidence type="ECO:0000256" key="5">
    <source>
        <dbReference type="SAM" id="MobiDB-lite"/>
    </source>
</evidence>
<evidence type="ECO:0000256" key="1">
    <source>
        <dbReference type="ARBA" id="ARBA00004123"/>
    </source>
</evidence>
<gene>
    <name evidence="7" type="ORF">EJB05_42963</name>
</gene>
<dbReference type="PANTHER" id="PTHR11467:SF113">
    <property type="entry name" value="OS09G0402100 PROTEIN"/>
    <property type="match status" value="1"/>
</dbReference>
<dbReference type="SMART" id="SM00384">
    <property type="entry name" value="AT_hook"/>
    <property type="match status" value="5"/>
</dbReference>
<dbReference type="AlphaFoldDB" id="A0A5J9TE49"/>
<feature type="region of interest" description="Disordered" evidence="5">
    <location>
        <begin position="23"/>
        <end position="76"/>
    </location>
</feature>
<keyword evidence="2" id="KW-0677">Repeat</keyword>
<dbReference type="PROSITE" id="PS51504">
    <property type="entry name" value="H15"/>
    <property type="match status" value="1"/>
</dbReference>
<dbReference type="SMART" id="SM00526">
    <property type="entry name" value="H15"/>
    <property type="match status" value="1"/>
</dbReference>
<organism evidence="7 8">
    <name type="scientific">Eragrostis curvula</name>
    <name type="common">weeping love grass</name>
    <dbReference type="NCBI Taxonomy" id="38414"/>
    <lineage>
        <taxon>Eukaryota</taxon>
        <taxon>Viridiplantae</taxon>
        <taxon>Streptophyta</taxon>
        <taxon>Embryophyta</taxon>
        <taxon>Tracheophyta</taxon>
        <taxon>Spermatophyta</taxon>
        <taxon>Magnoliopsida</taxon>
        <taxon>Liliopsida</taxon>
        <taxon>Poales</taxon>
        <taxon>Poaceae</taxon>
        <taxon>PACMAD clade</taxon>
        <taxon>Chloridoideae</taxon>
        <taxon>Eragrostideae</taxon>
        <taxon>Eragrostidinae</taxon>
        <taxon>Eragrostis</taxon>
    </lineage>
</organism>
<evidence type="ECO:0000256" key="2">
    <source>
        <dbReference type="ARBA" id="ARBA00022737"/>
    </source>
</evidence>
<keyword evidence="4" id="KW-0539">Nucleus</keyword>
<comment type="subcellular location">
    <subcellularLocation>
        <location evidence="1">Nucleus</location>
    </subcellularLocation>
</comment>
<dbReference type="Proteomes" id="UP000324897">
    <property type="component" value="Chromosome 3"/>
</dbReference>
<accession>A0A5J9TE49</accession>
<dbReference type="GO" id="GO:0006334">
    <property type="term" value="P:nucleosome assembly"/>
    <property type="evidence" value="ECO:0007669"/>
    <property type="project" value="InterPro"/>
</dbReference>
<evidence type="ECO:0000256" key="3">
    <source>
        <dbReference type="ARBA" id="ARBA00023125"/>
    </source>
</evidence>
<name>A0A5J9TE49_9POAL</name>
<feature type="non-terminal residue" evidence="7">
    <location>
        <position position="1"/>
    </location>
</feature>
<evidence type="ECO:0000256" key="4">
    <source>
        <dbReference type="ARBA" id="ARBA00023242"/>
    </source>
</evidence>
<dbReference type="EMBL" id="RWGY01000039">
    <property type="protein sequence ID" value="TVU09487.1"/>
    <property type="molecule type" value="Genomic_DNA"/>
</dbReference>
<comment type="caution">
    <text evidence="7">The sequence shown here is derived from an EMBL/GenBank/DDBJ whole genome shotgun (WGS) entry which is preliminary data.</text>
</comment>
<feature type="domain" description="H15" evidence="6">
    <location>
        <begin position="77"/>
        <end position="149"/>
    </location>
</feature>
<feature type="compositionally biased region" description="Basic residues" evidence="5">
    <location>
        <begin position="382"/>
        <end position="391"/>
    </location>
</feature>
<dbReference type="GO" id="GO:0045910">
    <property type="term" value="P:negative regulation of DNA recombination"/>
    <property type="evidence" value="ECO:0007669"/>
    <property type="project" value="TreeGrafter"/>
</dbReference>
<feature type="compositionally biased region" description="Acidic residues" evidence="5">
    <location>
        <begin position="148"/>
        <end position="159"/>
    </location>
</feature>
<dbReference type="GO" id="GO:0031492">
    <property type="term" value="F:nucleosomal DNA binding"/>
    <property type="evidence" value="ECO:0007669"/>
    <property type="project" value="TreeGrafter"/>
</dbReference>
<feature type="compositionally biased region" description="Acidic residues" evidence="5">
    <location>
        <begin position="174"/>
        <end position="190"/>
    </location>
</feature>
<keyword evidence="8" id="KW-1185">Reference proteome</keyword>
<proteinExistence type="predicted"/>
<dbReference type="PRINTS" id="PR00929">
    <property type="entry name" value="ATHOOK"/>
</dbReference>
<dbReference type="InterPro" id="IPR005818">
    <property type="entry name" value="Histone_H1/H5_H15"/>
</dbReference>
<dbReference type="OrthoDB" id="1110759at2759"/>
<evidence type="ECO:0000313" key="8">
    <source>
        <dbReference type="Proteomes" id="UP000324897"/>
    </source>
</evidence>
<dbReference type="GO" id="GO:0005730">
    <property type="term" value="C:nucleolus"/>
    <property type="evidence" value="ECO:0007669"/>
    <property type="project" value="TreeGrafter"/>
</dbReference>
<dbReference type="InterPro" id="IPR036390">
    <property type="entry name" value="WH_DNA-bd_sf"/>
</dbReference>
<keyword evidence="3" id="KW-0238">DNA-binding</keyword>
<feature type="compositionally biased region" description="Low complexity" evidence="5">
    <location>
        <begin position="305"/>
        <end position="323"/>
    </location>
</feature>
<feature type="compositionally biased region" description="Basic residues" evidence="5">
    <location>
        <begin position="42"/>
        <end position="53"/>
    </location>
</feature>
<dbReference type="GO" id="GO:0003690">
    <property type="term" value="F:double-stranded DNA binding"/>
    <property type="evidence" value="ECO:0007669"/>
    <property type="project" value="TreeGrafter"/>
</dbReference>
<dbReference type="InterPro" id="IPR036388">
    <property type="entry name" value="WH-like_DNA-bd_sf"/>
</dbReference>
<evidence type="ECO:0000259" key="6">
    <source>
        <dbReference type="PROSITE" id="PS51504"/>
    </source>
</evidence>
<dbReference type="InterPro" id="IPR017956">
    <property type="entry name" value="AT_hook_DNA-bd_motif"/>
</dbReference>
<dbReference type="InterPro" id="IPR000116">
    <property type="entry name" value="HMGA"/>
</dbReference>
<evidence type="ECO:0000313" key="7">
    <source>
        <dbReference type="EMBL" id="TVU09487.1"/>
    </source>
</evidence>
<dbReference type="PANTHER" id="PTHR11467">
    <property type="entry name" value="HISTONE H1"/>
    <property type="match status" value="1"/>
</dbReference>
<feature type="region of interest" description="Disordered" evidence="5">
    <location>
        <begin position="294"/>
        <end position="432"/>
    </location>
</feature>
<dbReference type="PRINTS" id="PR00930">
    <property type="entry name" value="HIGHMOBLTYIY"/>
</dbReference>
<dbReference type="SUPFAM" id="SSF46785">
    <property type="entry name" value="Winged helix' DNA-binding domain"/>
    <property type="match status" value="1"/>
</dbReference>
<dbReference type="Gene3D" id="1.10.10.10">
    <property type="entry name" value="Winged helix-like DNA-binding domain superfamily/Winged helix DNA-binding domain"/>
    <property type="match status" value="1"/>
</dbReference>
<dbReference type="GO" id="GO:0000786">
    <property type="term" value="C:nucleosome"/>
    <property type="evidence" value="ECO:0007669"/>
    <property type="project" value="InterPro"/>
</dbReference>
<feature type="region of interest" description="Disordered" evidence="5">
    <location>
        <begin position="140"/>
        <end position="203"/>
    </location>
</feature>
<feature type="compositionally biased region" description="Low complexity" evidence="5">
    <location>
        <begin position="191"/>
        <end position="203"/>
    </location>
</feature>